<accession>A0A413R5J0</accession>
<dbReference type="SUPFAM" id="SSF46785">
    <property type="entry name" value="Winged helix' DNA-binding domain"/>
    <property type="match status" value="1"/>
</dbReference>
<evidence type="ECO:0000313" key="1">
    <source>
        <dbReference type="EMBL" id="RHA16983.1"/>
    </source>
</evidence>
<dbReference type="GO" id="GO:0003700">
    <property type="term" value="F:DNA-binding transcription factor activity"/>
    <property type="evidence" value="ECO:0007669"/>
    <property type="project" value="InterPro"/>
</dbReference>
<dbReference type="EMBL" id="QSFD01000012">
    <property type="protein sequence ID" value="RHA16983.1"/>
    <property type="molecule type" value="Genomic_DNA"/>
</dbReference>
<name>A0A413R5J0_9FIRM</name>
<dbReference type="Proteomes" id="UP000284779">
    <property type="component" value="Unassembled WGS sequence"/>
</dbReference>
<sequence length="135" mass="15454">MQKESVLKTLKDKGCRITNQRKVLLDVILDEECTSCKEIYYKAVEIDPNIGAATVYRMVNLLEDIGAISRRNIYKISCNLDCVKDNACTIELDDNMVYHLSRTEWNSVIMKGLKACGYLDNQKVNRIVIESEKNT</sequence>
<protein>
    <submittedName>
        <fullName evidence="1">Fur family transcriptional regulator</fullName>
    </submittedName>
</protein>
<dbReference type="InterPro" id="IPR036390">
    <property type="entry name" value="WH_DNA-bd_sf"/>
</dbReference>
<gene>
    <name evidence="1" type="ORF">DW944_10755</name>
</gene>
<evidence type="ECO:0000313" key="2">
    <source>
        <dbReference type="Proteomes" id="UP000284779"/>
    </source>
</evidence>
<dbReference type="InterPro" id="IPR002481">
    <property type="entry name" value="FUR"/>
</dbReference>
<dbReference type="AlphaFoldDB" id="A0A413R5J0"/>
<comment type="caution">
    <text evidence="1">The sequence shown here is derived from an EMBL/GenBank/DDBJ whole genome shotgun (WGS) entry which is preliminary data.</text>
</comment>
<dbReference type="InterPro" id="IPR036388">
    <property type="entry name" value="WH-like_DNA-bd_sf"/>
</dbReference>
<reference evidence="1 2" key="1">
    <citation type="submission" date="2018-08" db="EMBL/GenBank/DDBJ databases">
        <title>A genome reference for cultivated species of the human gut microbiota.</title>
        <authorList>
            <person name="Zou Y."/>
            <person name="Xue W."/>
            <person name="Luo G."/>
        </authorList>
    </citation>
    <scope>NUCLEOTIDE SEQUENCE [LARGE SCALE GENOMIC DNA]</scope>
    <source>
        <strain evidence="1 2">AM44-11BH</strain>
    </source>
</reference>
<dbReference type="Pfam" id="PF01475">
    <property type="entry name" value="FUR"/>
    <property type="match status" value="1"/>
</dbReference>
<keyword evidence="2" id="KW-1185">Reference proteome</keyword>
<proteinExistence type="predicted"/>
<organism evidence="1 2">
    <name type="scientific">Eubacterium ventriosum</name>
    <dbReference type="NCBI Taxonomy" id="39496"/>
    <lineage>
        <taxon>Bacteria</taxon>
        <taxon>Bacillati</taxon>
        <taxon>Bacillota</taxon>
        <taxon>Clostridia</taxon>
        <taxon>Eubacteriales</taxon>
        <taxon>Eubacteriaceae</taxon>
        <taxon>Eubacterium</taxon>
    </lineage>
</organism>
<dbReference type="Gene3D" id="1.10.10.10">
    <property type="entry name" value="Winged helix-like DNA-binding domain superfamily/Winged helix DNA-binding domain"/>
    <property type="match status" value="1"/>
</dbReference>